<evidence type="ECO:0000256" key="1">
    <source>
        <dbReference type="ARBA" id="ARBA00004141"/>
    </source>
</evidence>
<evidence type="ECO:0000256" key="9">
    <source>
        <dbReference type="ARBA" id="ARBA00023136"/>
    </source>
</evidence>
<keyword evidence="8" id="KW-0406">Ion transport</keyword>
<evidence type="ECO:0000259" key="12">
    <source>
        <dbReference type="PROSITE" id="PS51201"/>
    </source>
</evidence>
<feature type="domain" description="RCK N-terminal" evidence="12">
    <location>
        <begin position="641"/>
        <end position="782"/>
    </location>
</feature>
<dbReference type="Gene3D" id="3.40.50.720">
    <property type="entry name" value="NAD(P)-binding Rossmann-like Domain"/>
    <property type="match status" value="2"/>
</dbReference>
<comment type="subcellular location">
    <subcellularLocation>
        <location evidence="1">Membrane</location>
        <topology evidence="1">Multi-pass membrane protein</topology>
    </subcellularLocation>
</comment>
<evidence type="ECO:0000256" key="7">
    <source>
        <dbReference type="ARBA" id="ARBA00022989"/>
    </source>
</evidence>
<evidence type="ECO:0000256" key="5">
    <source>
        <dbReference type="ARBA" id="ARBA00022826"/>
    </source>
</evidence>
<evidence type="ECO:0000256" key="11">
    <source>
        <dbReference type="SAM" id="Phobius"/>
    </source>
</evidence>
<keyword evidence="6" id="KW-0630">Potassium</keyword>
<dbReference type="GO" id="GO:0005267">
    <property type="term" value="F:potassium channel activity"/>
    <property type="evidence" value="ECO:0007669"/>
    <property type="project" value="UniProtKB-KW"/>
</dbReference>
<dbReference type="AlphaFoldDB" id="A0AAD5U6A4"/>
<dbReference type="InterPro" id="IPR003929">
    <property type="entry name" value="K_chnl_BK_asu"/>
</dbReference>
<evidence type="ECO:0000256" key="4">
    <source>
        <dbReference type="ARBA" id="ARBA00022692"/>
    </source>
</evidence>
<dbReference type="Gene3D" id="1.10.287.70">
    <property type="match status" value="1"/>
</dbReference>
<gene>
    <name evidence="13" type="ORF">HK099_001710</name>
</gene>
<keyword evidence="9 11" id="KW-0472">Membrane</keyword>
<keyword evidence="14" id="KW-1185">Reference proteome</keyword>
<keyword evidence="5" id="KW-0631">Potassium channel</keyword>
<keyword evidence="10" id="KW-0407">Ion channel</keyword>
<name>A0AAD5U6A4_9FUNG</name>
<dbReference type="InterPro" id="IPR047871">
    <property type="entry name" value="K_chnl_Slo-like"/>
</dbReference>
<feature type="transmembrane region" description="Helical" evidence="11">
    <location>
        <begin position="71"/>
        <end position="89"/>
    </location>
</feature>
<keyword evidence="3" id="KW-0633">Potassium transport</keyword>
<evidence type="ECO:0000256" key="6">
    <source>
        <dbReference type="ARBA" id="ARBA00022958"/>
    </source>
</evidence>
<keyword evidence="7 11" id="KW-1133">Transmembrane helix</keyword>
<evidence type="ECO:0000313" key="13">
    <source>
        <dbReference type="EMBL" id="KAJ3222954.1"/>
    </source>
</evidence>
<dbReference type="SUPFAM" id="SSF81324">
    <property type="entry name" value="Voltage-gated potassium channels"/>
    <property type="match status" value="1"/>
</dbReference>
<evidence type="ECO:0000256" key="8">
    <source>
        <dbReference type="ARBA" id="ARBA00023065"/>
    </source>
</evidence>
<dbReference type="Pfam" id="PF03493">
    <property type="entry name" value="BK_channel_a"/>
    <property type="match status" value="1"/>
</dbReference>
<organism evidence="13 14">
    <name type="scientific">Clydaea vesicula</name>
    <dbReference type="NCBI Taxonomy" id="447962"/>
    <lineage>
        <taxon>Eukaryota</taxon>
        <taxon>Fungi</taxon>
        <taxon>Fungi incertae sedis</taxon>
        <taxon>Chytridiomycota</taxon>
        <taxon>Chytridiomycota incertae sedis</taxon>
        <taxon>Chytridiomycetes</taxon>
        <taxon>Lobulomycetales</taxon>
        <taxon>Lobulomycetaceae</taxon>
        <taxon>Clydaea</taxon>
    </lineage>
</organism>
<evidence type="ECO:0000313" key="14">
    <source>
        <dbReference type="Proteomes" id="UP001211065"/>
    </source>
</evidence>
<comment type="caution">
    <text evidence="13">The sequence shown here is derived from an EMBL/GenBank/DDBJ whole genome shotgun (WGS) entry which is preliminary data.</text>
</comment>
<dbReference type="GO" id="GO:0016020">
    <property type="term" value="C:membrane"/>
    <property type="evidence" value="ECO:0007669"/>
    <property type="project" value="UniProtKB-SubCell"/>
</dbReference>
<proteinExistence type="predicted"/>
<sequence length="899" mass="101878">MLTGITTTLLLRQKNSLEVTDNFTYEKTPWRLRLMFSLQNYQQLRNIVDTLLNFIFIVSYIHLLDYAGLNIDPYIALILLLFSGTAFFSVSKPSWTFIILTLVSTVPPVALYFFGQERRPTLLTPPYSFFYPCRFWRFHLSLMKTLSPGKNTFLRIRFRQTTKKIIVIGVSIFNILLTVTAFVHLLERSQSIDLDFFSVFYFITMSSTTGLSTDIVPDSILSRVVILLIMVIGAIFLPANLAELLELASSRSFYDRKYKMKKGQGHVVLMGDCEAILIHDFLREFFCLDHGAETMTTIVVILNSEEPSADLVAILNDPMYSRRVQYVKAPEISFRSFEKAAIDKSKGCFILSARVSEGKAARLKDAEIVMRALSLRKFEPTIPIYTNISLPQNKIHFKFLAEQVLCIDELKMGMLAQNLISPGFSTALIHLTISVTDNSLNNFLKSTTEYWHLEYAHSVSQEIYSISLNLFAGVKFNDVVLDIYQKYQALLFAFCKGDGEVAINHDTVINGDEIGFIITRDASIASNIANGNKTSDSDCYHYTGIDIENPEPSSSKPLFVAKNVKNIHFNNDLSNSSSSTDELVYKGKKGKGTISENTLLKLSPPTRRKVLEDVEEMPAISLSQEEFEKVPEFKPTIRKFKNHILICNLGPIIPTLLLAFITPLRHQMKNILIVVLSPEEIDDKHDANDFDFEKKNVVFVTGSALLRKDLDRAGVADCSFAVVTGSNKIENLRTVDSNVLLVVLNIEAMSLNKNLRIVMDLVYTENLKFIGQSKPRAGKQSFQLFEQLTEPSFSSGHCFTQSMLNSVLANSFFNPYLIKLLSLLVFPRENGTGFLRHVKVKEELDGKIWRVVFEKYIEKGVVPFGVYRKGEKGYFVIVNPDQFLQISKLDFIICLTKCN</sequence>
<feature type="transmembrane region" description="Helical" evidence="11">
    <location>
        <begin position="220"/>
        <end position="242"/>
    </location>
</feature>
<reference evidence="13" key="1">
    <citation type="submission" date="2020-05" db="EMBL/GenBank/DDBJ databases">
        <title>Phylogenomic resolution of chytrid fungi.</title>
        <authorList>
            <person name="Stajich J.E."/>
            <person name="Amses K."/>
            <person name="Simmons R."/>
            <person name="Seto K."/>
            <person name="Myers J."/>
            <person name="Bonds A."/>
            <person name="Quandt C.A."/>
            <person name="Barry K."/>
            <person name="Liu P."/>
            <person name="Grigoriev I."/>
            <person name="Longcore J.E."/>
            <person name="James T.Y."/>
        </authorList>
    </citation>
    <scope>NUCLEOTIDE SEQUENCE</scope>
    <source>
        <strain evidence="13">JEL0476</strain>
    </source>
</reference>
<dbReference type="InterPro" id="IPR003148">
    <property type="entry name" value="RCK_N"/>
</dbReference>
<dbReference type="Pfam" id="PF22614">
    <property type="entry name" value="Slo-like_RCK"/>
    <property type="match status" value="2"/>
</dbReference>
<dbReference type="EMBL" id="JADGJW010000151">
    <property type="protein sequence ID" value="KAJ3222954.1"/>
    <property type="molecule type" value="Genomic_DNA"/>
</dbReference>
<dbReference type="Proteomes" id="UP001211065">
    <property type="component" value="Unassembled WGS sequence"/>
</dbReference>
<accession>A0AAD5U6A4</accession>
<evidence type="ECO:0000256" key="10">
    <source>
        <dbReference type="ARBA" id="ARBA00023303"/>
    </source>
</evidence>
<feature type="transmembrane region" description="Helical" evidence="11">
    <location>
        <begin position="95"/>
        <end position="114"/>
    </location>
</feature>
<dbReference type="PANTHER" id="PTHR10027:SF10">
    <property type="entry name" value="SLOWPOKE 2, ISOFORM D"/>
    <property type="match status" value="1"/>
</dbReference>
<dbReference type="PANTHER" id="PTHR10027">
    <property type="entry name" value="CALCIUM-ACTIVATED POTASSIUM CHANNEL ALPHA CHAIN"/>
    <property type="match status" value="1"/>
</dbReference>
<keyword evidence="2" id="KW-0813">Transport</keyword>
<evidence type="ECO:0000256" key="2">
    <source>
        <dbReference type="ARBA" id="ARBA00022448"/>
    </source>
</evidence>
<protein>
    <recommendedName>
        <fullName evidence="12">RCK N-terminal domain-containing protein</fullName>
    </recommendedName>
</protein>
<keyword evidence="4 11" id="KW-0812">Transmembrane</keyword>
<feature type="transmembrane region" description="Helical" evidence="11">
    <location>
        <begin position="165"/>
        <end position="186"/>
    </location>
</feature>
<evidence type="ECO:0000256" key="3">
    <source>
        <dbReference type="ARBA" id="ARBA00022538"/>
    </source>
</evidence>
<dbReference type="PROSITE" id="PS51201">
    <property type="entry name" value="RCK_N"/>
    <property type="match status" value="1"/>
</dbReference>